<keyword evidence="3" id="KW-0539">Nucleus</keyword>
<dbReference type="SMART" id="SM00558">
    <property type="entry name" value="JmjC"/>
    <property type="match status" value="1"/>
</dbReference>
<dbReference type="EMBL" id="KL198048">
    <property type="protein sequence ID" value="KDQ12709.1"/>
    <property type="molecule type" value="Genomic_DNA"/>
</dbReference>
<dbReference type="GO" id="GO:0006357">
    <property type="term" value="P:regulation of transcription by RNA polymerase II"/>
    <property type="evidence" value="ECO:0007669"/>
    <property type="project" value="TreeGrafter"/>
</dbReference>
<dbReference type="HOGENOM" id="CLU_012595_0_0_1"/>
<reference evidence="7" key="1">
    <citation type="journal article" date="2014" name="Proc. Natl. Acad. Sci. U.S.A.">
        <title>Extensive sampling of basidiomycete genomes demonstrates inadequacy of the white-rot/brown-rot paradigm for wood decay fungi.</title>
        <authorList>
            <person name="Riley R."/>
            <person name="Salamov A.A."/>
            <person name="Brown D.W."/>
            <person name="Nagy L.G."/>
            <person name="Floudas D."/>
            <person name="Held B.W."/>
            <person name="Levasseur A."/>
            <person name="Lombard V."/>
            <person name="Morin E."/>
            <person name="Otillar R."/>
            <person name="Lindquist E.A."/>
            <person name="Sun H."/>
            <person name="LaButti K.M."/>
            <person name="Schmutz J."/>
            <person name="Jabbour D."/>
            <person name="Luo H."/>
            <person name="Baker S.E."/>
            <person name="Pisabarro A.G."/>
            <person name="Walton J.D."/>
            <person name="Blanchette R.A."/>
            <person name="Henrissat B."/>
            <person name="Martin F."/>
            <person name="Cullen D."/>
            <person name="Hibbett D.S."/>
            <person name="Grigoriev I.V."/>
        </authorList>
    </citation>
    <scope>NUCLEOTIDE SEQUENCE [LARGE SCALE GENOMIC DNA]</scope>
    <source>
        <strain evidence="7">FD-172 SS1</strain>
    </source>
</reference>
<dbReference type="PROSITE" id="PS51184">
    <property type="entry name" value="JMJC"/>
    <property type="match status" value="1"/>
</dbReference>
<evidence type="ECO:0000313" key="7">
    <source>
        <dbReference type="Proteomes" id="UP000027195"/>
    </source>
</evidence>
<evidence type="ECO:0000256" key="2">
    <source>
        <dbReference type="ARBA" id="ARBA00022723"/>
    </source>
</evidence>
<evidence type="ECO:0000256" key="4">
    <source>
        <dbReference type="SAM" id="MobiDB-lite"/>
    </source>
</evidence>
<dbReference type="InterPro" id="IPR045109">
    <property type="entry name" value="LSDs-like"/>
</dbReference>
<proteinExistence type="predicted"/>
<evidence type="ECO:0000313" key="6">
    <source>
        <dbReference type="EMBL" id="KDQ12709.1"/>
    </source>
</evidence>
<keyword evidence="2" id="KW-0479">Metal-binding</keyword>
<dbReference type="GO" id="GO:0003712">
    <property type="term" value="F:transcription coregulator activity"/>
    <property type="evidence" value="ECO:0007669"/>
    <property type="project" value="TreeGrafter"/>
</dbReference>
<sequence length="916" mass="102464">MRAMAIMGARGLTCQPRRNPRKPKPKAVRVARLAPRKEAKRNRSWVGSPRGPPGGYLVMWRWQMRSQTVVDIVSPISTQRRKGKAKSRLNADADEWADVPRDISIAGGSSSDLLYPSPGPSRPARRTFSQGLLSSSVASGTGSLPDESAQGSWHRQMGTCLQLKKDHRQADVSQYTCVHCRRHQAGDSCRFVKLRELRRVGGKLVEARFVSNEEDEGEIKFLTEWNIEPEGHHLNRIKRVVAKALLPTLRYELEHVRRPGMIRRPREMKCRATCDLCMTSIFSGCWMCKVCGRELCGECYDILCEYSSETAEASAKRRARLSPAEAEAEEMRRYRLMVCRGRTECHPVEMWIPVSRFRPGELEETIRDMEKAVKDGDEDDTESAQSLADSMQGIGRLERALKSFEKEAEREVGAESSQLGSRLVEEVLVGDRLERLGKAVKDGEETTKAEGVVDGEPFQHSSTAMEGIQVREELDAGPAPSSPARIPSYAWPLPEVADNRMAFLDEALTWGWHWRGDETADSSHSSPNGPSTALSSQSQSESALTVPTSPSSSVLPDPNPNPNGLDALPIDPSGVPSLAIKTFADDELTEEIFRSHWSTGQPMVVTGLLPKFEIEWTPQYFIDHYGTEECEIVDCQTNTVAEKTVGEFFSMFGVYGKDRAIHKLKDWPPQADFKTAFPELYQDFSRAVPIPNYTRRDGVLNIAAHFPVNAVAPDIGPKMYNAFESDEGPGGQGSTRLHMDMADAVNIMLYAARRGDGTAGTAAWDIFRAEDAGKIRQFLKAKFPESNVHDPIHSQVFYLDSELRRQLYDEYGVASWRIYQRPGEAVFIPAGCAHQVCNLADCIKVAVDFVSPENVNRCEGLTREFRQQNQAQAWKEDVLQLRSMMWYAWLSCNRTEKSRASADSVIIFESDGDATL</sequence>
<feature type="compositionally biased region" description="Low complexity" evidence="4">
    <location>
        <begin position="531"/>
        <end position="569"/>
    </location>
</feature>
<evidence type="ECO:0000256" key="3">
    <source>
        <dbReference type="ARBA" id="ARBA00023242"/>
    </source>
</evidence>
<dbReference type="GO" id="GO:0000785">
    <property type="term" value="C:chromatin"/>
    <property type="evidence" value="ECO:0007669"/>
    <property type="project" value="TreeGrafter"/>
</dbReference>
<comment type="subcellular location">
    <subcellularLocation>
        <location evidence="1">Nucleus</location>
    </subcellularLocation>
</comment>
<feature type="region of interest" description="Disordered" evidence="4">
    <location>
        <begin position="440"/>
        <end position="461"/>
    </location>
</feature>
<dbReference type="InParanoid" id="A0A067MAV1"/>
<evidence type="ECO:0000256" key="1">
    <source>
        <dbReference type="ARBA" id="ARBA00004123"/>
    </source>
</evidence>
<accession>A0A067MAV1</accession>
<dbReference type="Pfam" id="PF02373">
    <property type="entry name" value="JmjC"/>
    <property type="match status" value="1"/>
</dbReference>
<feature type="region of interest" description="Disordered" evidence="4">
    <location>
        <begin position="518"/>
        <end position="571"/>
    </location>
</feature>
<dbReference type="Proteomes" id="UP000027195">
    <property type="component" value="Unassembled WGS sequence"/>
</dbReference>
<dbReference type="OrthoDB" id="1667110at2759"/>
<feature type="domain" description="JmjC" evidence="5">
    <location>
        <begin position="695"/>
        <end position="866"/>
    </location>
</feature>
<dbReference type="AlphaFoldDB" id="A0A067MAV1"/>
<evidence type="ECO:0000259" key="5">
    <source>
        <dbReference type="PROSITE" id="PS51184"/>
    </source>
</evidence>
<dbReference type="Gene3D" id="2.60.120.650">
    <property type="entry name" value="Cupin"/>
    <property type="match status" value="1"/>
</dbReference>
<dbReference type="InterPro" id="IPR003347">
    <property type="entry name" value="JmjC_dom"/>
</dbReference>
<dbReference type="PANTHER" id="PTHR12549">
    <property type="entry name" value="JMJC DOMAIN-CONTAINING HISTONE DEMETHYLATION PROTEIN"/>
    <property type="match status" value="1"/>
</dbReference>
<organism evidence="6 7">
    <name type="scientific">Botryobasidium botryosum (strain FD-172 SS1)</name>
    <dbReference type="NCBI Taxonomy" id="930990"/>
    <lineage>
        <taxon>Eukaryota</taxon>
        <taxon>Fungi</taxon>
        <taxon>Dikarya</taxon>
        <taxon>Basidiomycota</taxon>
        <taxon>Agaricomycotina</taxon>
        <taxon>Agaricomycetes</taxon>
        <taxon>Cantharellales</taxon>
        <taxon>Botryobasidiaceae</taxon>
        <taxon>Botryobasidium</taxon>
    </lineage>
</organism>
<dbReference type="PANTHER" id="PTHR12549:SF38">
    <property type="entry name" value="JMJC DOMAIN-CONTAINING HISTONE DEMETHYLASE 2, ISOFORM A"/>
    <property type="match status" value="1"/>
</dbReference>
<dbReference type="SUPFAM" id="SSF51197">
    <property type="entry name" value="Clavaminate synthase-like"/>
    <property type="match status" value="1"/>
</dbReference>
<dbReference type="GO" id="GO:0000118">
    <property type="term" value="C:histone deacetylase complex"/>
    <property type="evidence" value="ECO:0007669"/>
    <property type="project" value="TreeGrafter"/>
</dbReference>
<dbReference type="GO" id="GO:0032454">
    <property type="term" value="F:histone H3K9 demethylase activity"/>
    <property type="evidence" value="ECO:0007669"/>
    <property type="project" value="InterPro"/>
</dbReference>
<dbReference type="GO" id="GO:0046872">
    <property type="term" value="F:metal ion binding"/>
    <property type="evidence" value="ECO:0007669"/>
    <property type="project" value="UniProtKB-KW"/>
</dbReference>
<dbReference type="STRING" id="930990.A0A067MAV1"/>
<dbReference type="GO" id="GO:0031490">
    <property type="term" value="F:chromatin DNA binding"/>
    <property type="evidence" value="ECO:0007669"/>
    <property type="project" value="TreeGrafter"/>
</dbReference>
<protein>
    <recommendedName>
        <fullName evidence="5">JmjC domain-containing protein</fullName>
    </recommendedName>
</protein>
<gene>
    <name evidence="6" type="ORF">BOTBODRAFT_408594</name>
</gene>
<name>A0A067MAV1_BOTB1</name>
<keyword evidence="7" id="KW-1185">Reference proteome</keyword>
<feature type="region of interest" description="Disordered" evidence="4">
    <location>
        <begin position="107"/>
        <end position="129"/>
    </location>
</feature>